<evidence type="ECO:0000256" key="2">
    <source>
        <dbReference type="ARBA" id="ARBA00022448"/>
    </source>
</evidence>
<name>A0ABP3GNC6_9ALTE</name>
<keyword evidence="9 11" id="KW-0472">Membrane</keyword>
<dbReference type="SUPFAM" id="SSF56935">
    <property type="entry name" value="Porins"/>
    <property type="match status" value="1"/>
</dbReference>
<organism evidence="16 17">
    <name type="scientific">Bowmanella denitrificans</name>
    <dbReference type="NCBI Taxonomy" id="366582"/>
    <lineage>
        <taxon>Bacteria</taxon>
        <taxon>Pseudomonadati</taxon>
        <taxon>Pseudomonadota</taxon>
        <taxon>Gammaproteobacteria</taxon>
        <taxon>Alteromonadales</taxon>
        <taxon>Alteromonadaceae</taxon>
        <taxon>Bowmanella</taxon>
    </lineage>
</organism>
<dbReference type="EMBL" id="BAAAEI010000006">
    <property type="protein sequence ID" value="GAA0350468.1"/>
    <property type="molecule type" value="Genomic_DNA"/>
</dbReference>
<keyword evidence="16" id="KW-0675">Receptor</keyword>
<evidence type="ECO:0000256" key="9">
    <source>
        <dbReference type="ARBA" id="ARBA00023136"/>
    </source>
</evidence>
<evidence type="ECO:0000256" key="10">
    <source>
        <dbReference type="ARBA" id="ARBA00023237"/>
    </source>
</evidence>
<keyword evidence="7" id="KW-0406">Ion transport</keyword>
<dbReference type="Gene3D" id="2.40.170.20">
    <property type="entry name" value="TonB-dependent receptor, beta-barrel domain"/>
    <property type="match status" value="1"/>
</dbReference>
<keyword evidence="8 12" id="KW-0798">TonB box</keyword>
<feature type="domain" description="TonB-dependent receptor-like beta-barrel" evidence="14">
    <location>
        <begin position="246"/>
        <end position="699"/>
    </location>
</feature>
<proteinExistence type="inferred from homology"/>
<protein>
    <submittedName>
        <fullName evidence="16">TonB-dependent receptor</fullName>
    </submittedName>
</protein>
<keyword evidence="10 11" id="KW-0998">Cell outer membrane</keyword>
<feature type="signal peptide" evidence="13">
    <location>
        <begin position="1"/>
        <end position="25"/>
    </location>
</feature>
<dbReference type="Pfam" id="PF07715">
    <property type="entry name" value="Plug"/>
    <property type="match status" value="1"/>
</dbReference>
<keyword evidence="5 11" id="KW-0812">Transmembrane</keyword>
<evidence type="ECO:0000256" key="11">
    <source>
        <dbReference type="PROSITE-ProRule" id="PRU01360"/>
    </source>
</evidence>
<feature type="chain" id="PRO_5047239875" evidence="13">
    <location>
        <begin position="26"/>
        <end position="753"/>
    </location>
</feature>
<evidence type="ECO:0000313" key="16">
    <source>
        <dbReference type="EMBL" id="GAA0350468.1"/>
    </source>
</evidence>
<evidence type="ECO:0000256" key="8">
    <source>
        <dbReference type="ARBA" id="ARBA00023077"/>
    </source>
</evidence>
<evidence type="ECO:0000256" key="1">
    <source>
        <dbReference type="ARBA" id="ARBA00004571"/>
    </source>
</evidence>
<keyword evidence="4" id="KW-0410">Iron transport</keyword>
<evidence type="ECO:0000256" key="12">
    <source>
        <dbReference type="RuleBase" id="RU003357"/>
    </source>
</evidence>
<evidence type="ECO:0000256" key="4">
    <source>
        <dbReference type="ARBA" id="ARBA00022496"/>
    </source>
</evidence>
<evidence type="ECO:0000256" key="5">
    <source>
        <dbReference type="ARBA" id="ARBA00022692"/>
    </source>
</evidence>
<sequence length="753" mass="83408">MNCSQPSIRPLALLVSMSLPHVVYAQSPQTTEHRIEEIVVTVQQQNQVITEVPVALSAFSNKELEKMNLTDFERIAALTPGFISQQQTDSSASFVIRGVEAAGTGAAAEPTISIFYNGVDSSRSRGAVKELYDIERVEVVKGPQGTLFGRGASTGAIAIHTRKADTQENSGFVESKLGNYNLYSLTGAYNLVVNDELGIRVAGSRRKRDGYVFNLGEPERKLNDDDMAAARFSMRWQPSDSIHLDFIYDHQNDKDYGVSTKSIIAASPGGDTSPFTHAGQNKQLKDQARRQNGYTLLVDWDINQDWRLSSISGHRQLWFDNAFDIDGTTYHAFAGIEYDRQKAISQELRLAYDSQSATITLGASYYRDEASSGFDFVINEQHLLGGFPNVLTPLPELPVAPGVSVPLNEANVSRSYTENKRHSQSVFANLNMDLNAHWILDAGLRYTWDRATLARSGDAFTLDGVGSFVLPNGFLGNSFGEMHSTDADFNMLSPRVALTYRLNEAVNLYAGMSIGKRAGYPDISIQNPTADSVSFSTKEIGNETLTSYEIGAKGQTSNLYFDLALYSYQYDDFQTVSLDITEGAANAGKAKAWGLEGLISAEFTDWLGGFVNYAYIDTEYVNFFDTLNGEPVDLSGNRFRLAPKNTFSVGLDASATLSGSWRWFANTQYAYRSDYFFNNDNLANERQDGFGLLDVRIGLEDDTRGYKIELFAENALDEQWVRDIGNAGKLFGTSTAIRGNPRFYGVRFRAEFF</sequence>
<feature type="domain" description="TonB-dependent receptor plug" evidence="15">
    <location>
        <begin position="50"/>
        <end position="155"/>
    </location>
</feature>
<gene>
    <name evidence="16" type="ORF">GCM10009092_13580</name>
</gene>
<evidence type="ECO:0000256" key="6">
    <source>
        <dbReference type="ARBA" id="ARBA00023004"/>
    </source>
</evidence>
<comment type="similarity">
    <text evidence="11 12">Belongs to the TonB-dependent receptor family.</text>
</comment>
<dbReference type="InterPro" id="IPR012910">
    <property type="entry name" value="Plug_dom"/>
</dbReference>
<dbReference type="PROSITE" id="PS52016">
    <property type="entry name" value="TONB_DEPENDENT_REC_3"/>
    <property type="match status" value="1"/>
</dbReference>
<accession>A0ABP3GNC6</accession>
<dbReference type="PANTHER" id="PTHR32552">
    <property type="entry name" value="FERRICHROME IRON RECEPTOR-RELATED"/>
    <property type="match status" value="1"/>
</dbReference>
<dbReference type="InterPro" id="IPR036942">
    <property type="entry name" value="Beta-barrel_TonB_sf"/>
</dbReference>
<reference evidence="17" key="1">
    <citation type="journal article" date="2019" name="Int. J. Syst. Evol. Microbiol.">
        <title>The Global Catalogue of Microorganisms (GCM) 10K type strain sequencing project: providing services to taxonomists for standard genome sequencing and annotation.</title>
        <authorList>
            <consortium name="The Broad Institute Genomics Platform"/>
            <consortium name="The Broad Institute Genome Sequencing Center for Infectious Disease"/>
            <person name="Wu L."/>
            <person name="Ma J."/>
        </authorList>
    </citation>
    <scope>NUCLEOTIDE SEQUENCE [LARGE SCALE GENOMIC DNA]</scope>
    <source>
        <strain evidence="17">JCM 13378</strain>
    </source>
</reference>
<dbReference type="InterPro" id="IPR039426">
    <property type="entry name" value="TonB-dep_rcpt-like"/>
</dbReference>
<dbReference type="PANTHER" id="PTHR32552:SF81">
    <property type="entry name" value="TONB-DEPENDENT OUTER MEMBRANE RECEPTOR"/>
    <property type="match status" value="1"/>
</dbReference>
<evidence type="ECO:0000256" key="3">
    <source>
        <dbReference type="ARBA" id="ARBA00022452"/>
    </source>
</evidence>
<comment type="subcellular location">
    <subcellularLocation>
        <location evidence="1 11">Cell outer membrane</location>
        <topology evidence="1 11">Multi-pass membrane protein</topology>
    </subcellularLocation>
</comment>
<keyword evidence="2 11" id="KW-0813">Transport</keyword>
<comment type="caution">
    <text evidence="16">The sequence shown here is derived from an EMBL/GenBank/DDBJ whole genome shotgun (WGS) entry which is preliminary data.</text>
</comment>
<evidence type="ECO:0000256" key="13">
    <source>
        <dbReference type="SAM" id="SignalP"/>
    </source>
</evidence>
<evidence type="ECO:0000259" key="14">
    <source>
        <dbReference type="Pfam" id="PF00593"/>
    </source>
</evidence>
<dbReference type="Proteomes" id="UP001501757">
    <property type="component" value="Unassembled WGS sequence"/>
</dbReference>
<keyword evidence="6" id="KW-0408">Iron</keyword>
<evidence type="ECO:0000313" key="17">
    <source>
        <dbReference type="Proteomes" id="UP001501757"/>
    </source>
</evidence>
<keyword evidence="17" id="KW-1185">Reference proteome</keyword>
<keyword evidence="3 11" id="KW-1134">Transmembrane beta strand</keyword>
<dbReference type="InterPro" id="IPR000531">
    <property type="entry name" value="Beta-barrel_TonB"/>
</dbReference>
<keyword evidence="13" id="KW-0732">Signal</keyword>
<evidence type="ECO:0000259" key="15">
    <source>
        <dbReference type="Pfam" id="PF07715"/>
    </source>
</evidence>
<dbReference type="Pfam" id="PF00593">
    <property type="entry name" value="TonB_dep_Rec_b-barrel"/>
    <property type="match status" value="1"/>
</dbReference>
<evidence type="ECO:0000256" key="7">
    <source>
        <dbReference type="ARBA" id="ARBA00023065"/>
    </source>
</evidence>